<name>A0A6G7PWS1_9BACT</name>
<proteinExistence type="predicted"/>
<dbReference type="InterPro" id="IPR006675">
    <property type="entry name" value="HDIG_dom"/>
</dbReference>
<dbReference type="PROSITE" id="PS51833">
    <property type="entry name" value="HDOD"/>
    <property type="match status" value="1"/>
</dbReference>
<dbReference type="InterPro" id="IPR013976">
    <property type="entry name" value="HDOD"/>
</dbReference>
<evidence type="ECO:0000313" key="1">
    <source>
        <dbReference type="EMBL" id="QIJ72134.1"/>
    </source>
</evidence>
<dbReference type="EMBL" id="CP048877">
    <property type="protein sequence ID" value="QIJ72134.1"/>
    <property type="molecule type" value="Genomic_DNA"/>
</dbReference>
<dbReference type="Pfam" id="PF08668">
    <property type="entry name" value="HDOD"/>
    <property type="match status" value="1"/>
</dbReference>
<dbReference type="InterPro" id="IPR003607">
    <property type="entry name" value="HD/PDEase_dom"/>
</dbReference>
<dbReference type="InterPro" id="IPR052340">
    <property type="entry name" value="RNase_Y/CdgJ"/>
</dbReference>
<protein>
    <submittedName>
        <fullName evidence="1">HDOD domain-containing protein</fullName>
    </submittedName>
</protein>
<gene>
    <name evidence="1" type="ORF">G4V39_07570</name>
</gene>
<evidence type="ECO:0000313" key="2">
    <source>
        <dbReference type="Proteomes" id="UP000502179"/>
    </source>
</evidence>
<dbReference type="CDD" id="cd00077">
    <property type="entry name" value="HDc"/>
    <property type="match status" value="1"/>
</dbReference>
<dbReference type="KEGG" id="tav:G4V39_07570"/>
<dbReference type="PANTHER" id="PTHR33525">
    <property type="match status" value="1"/>
</dbReference>
<dbReference type="RefSeq" id="WP_166032352.1">
    <property type="nucleotide sequence ID" value="NZ_CP048877.1"/>
</dbReference>
<dbReference type="AlphaFoldDB" id="A0A6G7PWS1"/>
<dbReference type="NCBIfam" id="TIGR00277">
    <property type="entry name" value="HDIG"/>
    <property type="match status" value="1"/>
</dbReference>
<dbReference type="Proteomes" id="UP000502179">
    <property type="component" value="Chromosome"/>
</dbReference>
<dbReference type="PANTHER" id="PTHR33525:SF4">
    <property type="entry name" value="CYCLIC DI-GMP PHOSPHODIESTERASE CDGJ"/>
    <property type="match status" value="1"/>
</dbReference>
<keyword evidence="2" id="KW-1185">Reference proteome</keyword>
<dbReference type="Gene3D" id="1.10.3210.10">
    <property type="entry name" value="Hypothetical protein af1432"/>
    <property type="match status" value="1"/>
</dbReference>
<dbReference type="SUPFAM" id="SSF109604">
    <property type="entry name" value="HD-domain/PDEase-like"/>
    <property type="match status" value="1"/>
</dbReference>
<organism evidence="1 2">
    <name type="scientific">Thermosulfuriphilus ammonigenes</name>
    <dbReference type="NCBI Taxonomy" id="1936021"/>
    <lineage>
        <taxon>Bacteria</taxon>
        <taxon>Pseudomonadati</taxon>
        <taxon>Thermodesulfobacteriota</taxon>
        <taxon>Thermodesulfobacteria</taxon>
        <taxon>Thermodesulfobacteriales</taxon>
        <taxon>Thermodesulfobacteriaceae</taxon>
        <taxon>Thermosulfuriphilus</taxon>
    </lineage>
</organism>
<accession>A0A6G7PWS1</accession>
<sequence length="250" mass="27780">MINKKNSLQALQNGQRTPEAVKLIIKICQKIPPLPSSILELLQKLANPESSVRDIGQIIERDQALSAMILKQVNSAYYGLPRKVYSLRQAVALLGINEIRHLALRLSLRKTLLSEEDLFLHALKVATLSELRSGEIDPSLAYTAGLLHDIGKLVLKITFKESYQRLRGQGLWGPALQQAERELFHLDHAEAGGLLAEFWQLPPVLVEAIKNHHLSQEGVAGLVRETDEALNTGQLSDAGQKIISQIEQDQ</sequence>
<reference evidence="1 2" key="1">
    <citation type="submission" date="2020-02" db="EMBL/GenBank/DDBJ databases">
        <title>Genome analysis of Thermosulfuriphilus ammonigenes ST65T, an anaerobic thermophilic chemolithoautotrophic bacterium isolated from a deep-sea hydrothermal vent.</title>
        <authorList>
            <person name="Slobodkina G."/>
            <person name="Allioux M."/>
            <person name="Merkel A."/>
            <person name="Alain K."/>
            <person name="Jebbar M."/>
            <person name="Slobodkin A."/>
        </authorList>
    </citation>
    <scope>NUCLEOTIDE SEQUENCE [LARGE SCALE GENOMIC DNA]</scope>
    <source>
        <strain evidence="1 2">ST65</strain>
    </source>
</reference>